<comment type="similarity">
    <text evidence="2">Belongs to the ATP-dependent AMP-binding enzyme family.</text>
</comment>
<dbReference type="InterPro" id="IPR036736">
    <property type="entry name" value="ACP-like_sf"/>
</dbReference>
<name>A0ABM5LX05_BACA1</name>
<keyword evidence="4" id="KW-0597">Phosphoprotein</keyword>
<dbReference type="PANTHER" id="PTHR45527">
    <property type="entry name" value="NONRIBOSOMAL PEPTIDE SYNTHETASE"/>
    <property type="match status" value="1"/>
</dbReference>
<dbReference type="CDD" id="cd19543">
    <property type="entry name" value="DCL_NRPS"/>
    <property type="match status" value="1"/>
</dbReference>
<dbReference type="InterPro" id="IPR006162">
    <property type="entry name" value="Ppantetheine_attach_site"/>
</dbReference>
<dbReference type="Gene3D" id="2.30.38.10">
    <property type="entry name" value="Luciferase, Domain 3"/>
    <property type="match status" value="2"/>
</dbReference>
<dbReference type="CDD" id="cd05930">
    <property type="entry name" value="A_NRPS"/>
    <property type="match status" value="1"/>
</dbReference>
<keyword evidence="5" id="KW-0677">Repeat</keyword>
<keyword evidence="9" id="KW-1185">Reference proteome</keyword>
<proteinExistence type="inferred from homology"/>
<dbReference type="Gene3D" id="3.30.559.30">
    <property type="entry name" value="Nonribosomal peptide synthetase, condensation domain"/>
    <property type="match status" value="3"/>
</dbReference>
<dbReference type="InterPro" id="IPR045851">
    <property type="entry name" value="AMP-bd_C_sf"/>
</dbReference>
<evidence type="ECO:0000256" key="1">
    <source>
        <dbReference type="ARBA" id="ARBA00001957"/>
    </source>
</evidence>
<dbReference type="Pfam" id="PF00668">
    <property type="entry name" value="Condensation"/>
    <property type="match status" value="3"/>
</dbReference>
<evidence type="ECO:0000256" key="3">
    <source>
        <dbReference type="ARBA" id="ARBA00022450"/>
    </source>
</evidence>
<evidence type="ECO:0000256" key="5">
    <source>
        <dbReference type="ARBA" id="ARBA00022737"/>
    </source>
</evidence>
<dbReference type="SUPFAM" id="SSF47336">
    <property type="entry name" value="ACP-like"/>
    <property type="match status" value="2"/>
</dbReference>
<dbReference type="Gene3D" id="3.30.300.30">
    <property type="match status" value="2"/>
</dbReference>
<evidence type="ECO:0000256" key="4">
    <source>
        <dbReference type="ARBA" id="ARBA00022553"/>
    </source>
</evidence>
<dbReference type="RefSeq" id="WP_003328784.1">
    <property type="nucleotide sequence ID" value="NC_014639.1"/>
</dbReference>
<dbReference type="Pfam" id="PF13193">
    <property type="entry name" value="AMP-binding_C"/>
    <property type="match status" value="2"/>
</dbReference>
<dbReference type="NCBIfam" id="TIGR01720">
    <property type="entry name" value="NRPS-para261"/>
    <property type="match status" value="1"/>
</dbReference>
<dbReference type="NCBIfam" id="NF003417">
    <property type="entry name" value="PRK04813.1"/>
    <property type="match status" value="2"/>
</dbReference>
<dbReference type="InterPro" id="IPR000873">
    <property type="entry name" value="AMP-dep_synth/lig_dom"/>
</dbReference>
<reference evidence="8 9" key="1">
    <citation type="journal article" date="2011" name="Front. Microbiol.">
        <title>Genomic signatures of strain selection and enhancement in Bacillus atrophaeus var. globigii, a historical biowarfare simulant.</title>
        <authorList>
            <person name="Gibbons H.S."/>
            <person name="Broomall S.M."/>
            <person name="McNew L.A."/>
            <person name="Daligault H."/>
            <person name="Chapman C."/>
            <person name="Bruce D."/>
            <person name="Karavis M."/>
            <person name="Krepps M."/>
            <person name="McGregor P.A."/>
            <person name="Hong C."/>
            <person name="Park K.H."/>
            <person name="Akmal A."/>
            <person name="Feldman A."/>
            <person name="Lin J.S."/>
            <person name="Chang W.E."/>
            <person name="Higgs B.W."/>
            <person name="Demirev P."/>
            <person name="Lindquist J."/>
            <person name="Liem A."/>
            <person name="Fochler E."/>
            <person name="Read T.D."/>
            <person name="Tapia R."/>
            <person name="Johnson S."/>
            <person name="Bishop-Lilly K.A."/>
            <person name="Detter C."/>
            <person name="Han C."/>
            <person name="Sozhamannan S."/>
            <person name="Rosenzweig C.N."/>
            <person name="Skowronski E.W."/>
        </authorList>
    </citation>
    <scope>NUCLEOTIDE SEQUENCE [LARGE SCALE GENOMIC DNA]</scope>
    <source>
        <strain evidence="8 9">1942</strain>
    </source>
</reference>
<dbReference type="CDD" id="cd19531">
    <property type="entry name" value="LCL_NRPS-like"/>
    <property type="match status" value="1"/>
</dbReference>
<dbReference type="InterPro" id="IPR001242">
    <property type="entry name" value="Condensation_dom"/>
</dbReference>
<dbReference type="EMBL" id="CP002207">
    <property type="protein sequence ID" value="ADP32393.1"/>
    <property type="molecule type" value="Genomic_DNA"/>
</dbReference>
<dbReference type="InterPro" id="IPR010060">
    <property type="entry name" value="NRPS_synth"/>
</dbReference>
<dbReference type="InterPro" id="IPR020845">
    <property type="entry name" value="AMP-binding_CS"/>
</dbReference>
<dbReference type="PROSITE" id="PS50075">
    <property type="entry name" value="CARRIER"/>
    <property type="match status" value="2"/>
</dbReference>
<dbReference type="CDD" id="cd17643">
    <property type="entry name" value="A_NRPS_Cytc1-like"/>
    <property type="match status" value="1"/>
</dbReference>
<feature type="domain" description="Carrier" evidence="7">
    <location>
        <begin position="969"/>
        <end position="1044"/>
    </location>
</feature>
<feature type="domain" description="Carrier" evidence="7">
    <location>
        <begin position="2008"/>
        <end position="2082"/>
    </location>
</feature>
<dbReference type="SUPFAM" id="SSF52777">
    <property type="entry name" value="CoA-dependent acyltransferases"/>
    <property type="match status" value="6"/>
</dbReference>
<organism evidence="8 9">
    <name type="scientific">Bacillus atrophaeus (strain 1942)</name>
    <dbReference type="NCBI Taxonomy" id="720555"/>
    <lineage>
        <taxon>Bacteria</taxon>
        <taxon>Bacillati</taxon>
        <taxon>Bacillota</taxon>
        <taxon>Bacilli</taxon>
        <taxon>Bacillales</taxon>
        <taxon>Bacillaceae</taxon>
        <taxon>Bacillus</taxon>
    </lineage>
</organism>
<dbReference type="Gene3D" id="3.40.50.980">
    <property type="match status" value="4"/>
</dbReference>
<dbReference type="CDD" id="cd19534">
    <property type="entry name" value="E_NRPS"/>
    <property type="match status" value="1"/>
</dbReference>
<dbReference type="Proteomes" id="UP000006867">
    <property type="component" value="Chromosome"/>
</dbReference>
<evidence type="ECO:0000256" key="2">
    <source>
        <dbReference type="ARBA" id="ARBA00006432"/>
    </source>
</evidence>
<gene>
    <name evidence="8" type="ordered locus">BATR1942_07215</name>
</gene>
<dbReference type="PROSITE" id="PS00012">
    <property type="entry name" value="PHOSPHOPANTETHEINE"/>
    <property type="match status" value="1"/>
</dbReference>
<evidence type="ECO:0000256" key="6">
    <source>
        <dbReference type="ARBA" id="ARBA00023194"/>
    </source>
</evidence>
<protein>
    <submittedName>
        <fullName evidence="8">Plipastatin synthetase</fullName>
    </submittedName>
</protein>
<keyword evidence="6" id="KW-0045">Antibiotic biosynthesis</keyword>
<sequence length="2577" mass="291172">MTQATGIQDIYPLSYMQEGMLFHSLLHGDSKAYVEQTSFTINGNLCIDSFQKSLNLLVSRYDIFRTIFIKEVPDLSGPQQVVLTSRELTVKKEDISGMEIKEQHIFIEEFKKKDREKGFDLQKDPLMRLTLFDMGENRHTCVWTHHHIIMDGWCLGIVLKEFFHIYYSLKNSDPLQLGSTVPYSRYIGWLGEQDKEETGVYWDGYLSDYGQTASIPLTNNRRKDGVYVSEQIHFSLDPTSVEKLTALSRSLGVTLNTLFMSIWGVMLHRYNATDDAVFGSVISGRPSTIDGIESMVGLFINTIPVRVRAHGGMSFSSLVKEVQKDTLASENHGYYPLYEIQNRSPLKQGLLNHILVFENYPVQIQKAVGAWQGQEENALKLGDFSMSEETNYDLNVVIMPGDNFYIKFSYNASVYKQEDMLRIQGHLKKALDCILSDPDIAVENIDIVPVEEQMLIHTFNKTDRSYPEKTVYELFEDQAAETPEATALVLDDTHWTYRQLDERANQMARVLKEKGAKPGSIVAVMMRRSKEMAAALLGIWKAGSAYMPLDPGYPSERLSFLLDDSETSLLLTEDELISTVPSDYAGDTVTTEEALSYKTDPLPTTIQAGKLAYLIYTSGTTGRPKGVLVDHRGIANTLQWRREEYGMSGQDTALHLFSYVFDGCVTSLFTPLLSGACVILTNDDDAKDVLAIKKTIAKHRVTHLLIVPSLHRVLLEVLEKEEAKTLRVVTFAGEPVTADLLEASREICPHTELANEYGPTENSVATTVLRHLNQESCITIGRPIANTEVCILIGNQLQPIGASGELCIGGAGLAQGYYKQTELSQKAFTSHPFREGERLYRTGDAARWLQDGTLEYIGRFDDQVKIRGYRIELGEVEAVLRNIPGVKEAAVVARETSSDERELFAYIVPQKGDGLPDVHLHLAGKLPAYMIPASITKINKMPLTSSGKLDRSALPEPMNMADSAHTYEPPRTIIESELTAIWKNVLNKKQIGIRDDFFHLGGQSLKAATLVSRIHKKLNIQLPLSEVFIYPTVESMAAKIESLKEQTFTTIAPAQSRELYPLSFSQKRMYTLHQLEENGTGYNMPAALELHGKLDRQRLKQAVTELVNRHESLRTSFVIHNGEPMQQVHVSLTPEFTELQIESKSQLKQTMQSFIQPFVLTNAPLLRACLIVLENDHHYLLLDMHHIAADGVSMSTLIQEFTDLYCGKTLHPLKLQYKDFAVWQKEQFARQLFSKQEDYWLKQLSGLPVLELPLDKNRPLLPDFSGGTFEAEIDRETAEGLHRIMSETGCTLYMVLLAAYSILLSKLSGQKDIVVGSPAAGRRHADLEPVIGLFVNTLAMRSQPEGEKSFRSYLQEIKEVALTAYEHQDYPFEELTNKLGTQRELNRNPLFDAMLVLQSSEDFQLELPGLAISSRKLPHKASKFDLTLHAEENNEGIRCCFEYSTALFEHETVARWANHFKELLRSITADTDVKLADMQMLGGSEQRMLLDNMHHLSDYPSNKSLPDLFENWAKETPEHIAVVMDDHRLTYRELNDQAERAAAMLMKKGVRSEQIVGLMTERSPDMLIGILAILKAGGAYLPIDPDYPQERISFMLNDSGAEMLLTHAAKERPDGYQGEILYIEDAENEPASDVQKPPVRAEQPAYIIYTSGTTGQPKGVAVEHRNVVSLLKHKELPFDFGPQDVWTLFHSYCFDFSVWEMFGALLNGGTLVVVSKETARDPNAYRLLLKEEGVTVLNQTPTAFYSLMHEEQSHADALSVRYVIFGGEALQPGMLRSWKGKYPETDLINMYGITETTVHVTYKKLTDTDIAANKSNIGKPLATLTAYVLDDYMNFQPIGIPGELYVGGAGVAKGYVNREELTAARFIPNPYVPGDRLYRTGDIAKRLPNGELEYAGRIDNQVKVRGHRIELGEIKAALLKHSLIKEAAVITRLDEQGQHTIYAYLISEIDRKLNQSKIRASLKAVLPDYMIPARFMQLDSMPLTSNGKLDQKALPEPDAGTRISDDILPRNDTEKVMAEIWEELLGLEQLGVSANFFELGGDSIKALQVCARLKQHGFETTVRELFEHQTLGELSARVRKIERVIDQAPVSGEMPWTPVQHWLFSQSMTSVHHFNQSVMLYRADRFNSSALREVLKSLVKHHDALRIVCRNIESKPVQVNRGIDLTDEELYFFQQFDIRDDHAKATDHPAGLSSEEKRRIAETAARIQQNIQLETGPLLHAGLFRASDGDHLLLAIHHLVIDGVSWRILFEDFEIGYEQALAGKPIVFPQKTDSFHDYAHQLAAYSDSRGLFREIEYWTEREKQHVERLPRDYTVSSNKLKDTNVIDFELSRQNTEQLLTSVNKAYTTDTNDILLAALGLSLQEWTGYDHLKISMEGHGRESYLDNIDLSRTVGWFTSIYPVLLDMDVSEHTDEKERLGYHIKRTKDMMRRIPHKGVGYGVLKYVSGIWNETGNISNSPEISFNYLGQFDQDIQMNSFEVSPVQTGDEISPDWERPYILDISGAVSSGCLKMHIVYNRYQYEAQTIQTFAGHFKRILEDIIRHCAAKENREWSAADFSDEELTLEDLSEIMGAVNKL</sequence>
<keyword evidence="3" id="KW-0596">Phosphopantetheine</keyword>
<evidence type="ECO:0000259" key="7">
    <source>
        <dbReference type="PROSITE" id="PS50075"/>
    </source>
</evidence>
<dbReference type="InterPro" id="IPR025110">
    <property type="entry name" value="AMP-bd_C"/>
</dbReference>
<dbReference type="SMART" id="SM00823">
    <property type="entry name" value="PKS_PP"/>
    <property type="match status" value="2"/>
</dbReference>
<dbReference type="InterPro" id="IPR009081">
    <property type="entry name" value="PP-bd_ACP"/>
</dbReference>
<dbReference type="Pfam" id="PF00550">
    <property type="entry name" value="PP-binding"/>
    <property type="match status" value="2"/>
</dbReference>
<dbReference type="PROSITE" id="PS00455">
    <property type="entry name" value="AMP_BINDING"/>
    <property type="match status" value="2"/>
</dbReference>
<dbReference type="Gene3D" id="1.10.1200.10">
    <property type="entry name" value="ACP-like"/>
    <property type="match status" value="2"/>
</dbReference>
<dbReference type="Gene3D" id="3.30.559.10">
    <property type="entry name" value="Chloramphenicol acetyltransferase-like domain"/>
    <property type="match status" value="3"/>
</dbReference>
<dbReference type="SUPFAM" id="SSF56801">
    <property type="entry name" value="Acetyl-CoA synthetase-like"/>
    <property type="match status" value="2"/>
</dbReference>
<comment type="cofactor">
    <cofactor evidence="1">
        <name>pantetheine 4'-phosphate</name>
        <dbReference type="ChEBI" id="CHEBI:47942"/>
    </cofactor>
</comment>
<accession>A0ABM5LX05</accession>
<dbReference type="Pfam" id="PF00501">
    <property type="entry name" value="AMP-binding"/>
    <property type="match status" value="2"/>
</dbReference>
<dbReference type="PANTHER" id="PTHR45527:SF14">
    <property type="entry name" value="PLIPASTATIN SYNTHASE SUBUNIT B"/>
    <property type="match status" value="1"/>
</dbReference>
<dbReference type="InterPro" id="IPR023213">
    <property type="entry name" value="CAT-like_dom_sf"/>
</dbReference>
<dbReference type="InterPro" id="IPR020806">
    <property type="entry name" value="PKS_PP-bd"/>
</dbReference>
<dbReference type="InterPro" id="IPR010071">
    <property type="entry name" value="AA_adenyl_dom"/>
</dbReference>
<evidence type="ECO:0000313" key="8">
    <source>
        <dbReference type="EMBL" id="ADP32393.1"/>
    </source>
</evidence>
<evidence type="ECO:0000313" key="9">
    <source>
        <dbReference type="Proteomes" id="UP000006867"/>
    </source>
</evidence>
<dbReference type="NCBIfam" id="TIGR01733">
    <property type="entry name" value="AA-adenyl-dom"/>
    <property type="match status" value="2"/>
</dbReference>